<dbReference type="SUPFAM" id="SSF52540">
    <property type="entry name" value="P-loop containing nucleoside triphosphate hydrolases"/>
    <property type="match status" value="1"/>
</dbReference>
<dbReference type="Gene3D" id="3.40.50.300">
    <property type="entry name" value="P-loop containing nucleotide triphosphate hydrolases"/>
    <property type="match status" value="1"/>
</dbReference>
<feature type="non-terminal residue" evidence="2">
    <location>
        <position position="319"/>
    </location>
</feature>
<dbReference type="InParanoid" id="A0A0D0B4U7"/>
<dbReference type="EMBL" id="KN835267">
    <property type="protein sequence ID" value="KIK41487.1"/>
    <property type="molecule type" value="Genomic_DNA"/>
</dbReference>
<feature type="non-terminal residue" evidence="2">
    <location>
        <position position="1"/>
    </location>
</feature>
<dbReference type="AlphaFoldDB" id="A0A0D0B4U7"/>
<reference evidence="2 3" key="1">
    <citation type="submission" date="2014-04" db="EMBL/GenBank/DDBJ databases">
        <authorList>
            <consortium name="DOE Joint Genome Institute"/>
            <person name="Kuo A."/>
            <person name="Ruytinx J."/>
            <person name="Rineau F."/>
            <person name="Colpaert J."/>
            <person name="Kohler A."/>
            <person name="Nagy L.G."/>
            <person name="Floudas D."/>
            <person name="Copeland A."/>
            <person name="Barry K.W."/>
            <person name="Cichocki N."/>
            <person name="Veneault-Fourrey C."/>
            <person name="LaButti K."/>
            <person name="Lindquist E.A."/>
            <person name="Lipzen A."/>
            <person name="Lundell T."/>
            <person name="Morin E."/>
            <person name="Murat C."/>
            <person name="Sun H."/>
            <person name="Tunlid A."/>
            <person name="Henrissat B."/>
            <person name="Grigoriev I.V."/>
            <person name="Hibbett D.S."/>
            <person name="Martin F."/>
            <person name="Nordberg H.P."/>
            <person name="Cantor M.N."/>
            <person name="Hua S.X."/>
        </authorList>
    </citation>
    <scope>NUCLEOTIDE SEQUENCE [LARGE SCALE GENOMIC DNA]</scope>
    <source>
        <strain evidence="2 3">UH-Slu-Lm8-n1</strain>
    </source>
</reference>
<dbReference type="InterPro" id="IPR045055">
    <property type="entry name" value="DNA2/NAM7-like"/>
</dbReference>
<evidence type="ECO:0000313" key="2">
    <source>
        <dbReference type="EMBL" id="KIK41487.1"/>
    </source>
</evidence>
<dbReference type="CDD" id="cd18808">
    <property type="entry name" value="SF1_C_Upf1"/>
    <property type="match status" value="1"/>
</dbReference>
<dbReference type="InterPro" id="IPR047187">
    <property type="entry name" value="SF1_C_Upf1"/>
</dbReference>
<keyword evidence="3" id="KW-1185">Reference proteome</keyword>
<dbReference type="InterPro" id="IPR041679">
    <property type="entry name" value="DNA2/NAM7-like_C"/>
</dbReference>
<dbReference type="Pfam" id="PF13087">
    <property type="entry name" value="AAA_12"/>
    <property type="match status" value="1"/>
</dbReference>
<reference evidence="3" key="2">
    <citation type="submission" date="2015-01" db="EMBL/GenBank/DDBJ databases">
        <title>Evolutionary Origins and Diversification of the Mycorrhizal Mutualists.</title>
        <authorList>
            <consortium name="DOE Joint Genome Institute"/>
            <consortium name="Mycorrhizal Genomics Consortium"/>
            <person name="Kohler A."/>
            <person name="Kuo A."/>
            <person name="Nagy L.G."/>
            <person name="Floudas D."/>
            <person name="Copeland A."/>
            <person name="Barry K.W."/>
            <person name="Cichocki N."/>
            <person name="Veneault-Fourrey C."/>
            <person name="LaButti K."/>
            <person name="Lindquist E.A."/>
            <person name="Lipzen A."/>
            <person name="Lundell T."/>
            <person name="Morin E."/>
            <person name="Murat C."/>
            <person name="Riley R."/>
            <person name="Ohm R."/>
            <person name="Sun H."/>
            <person name="Tunlid A."/>
            <person name="Henrissat B."/>
            <person name="Grigoriev I.V."/>
            <person name="Hibbett D.S."/>
            <person name="Martin F."/>
        </authorList>
    </citation>
    <scope>NUCLEOTIDE SEQUENCE [LARGE SCALE GENOMIC DNA]</scope>
    <source>
        <strain evidence="3">UH-Slu-Lm8-n1</strain>
    </source>
</reference>
<dbReference type="InterPro" id="IPR027417">
    <property type="entry name" value="P-loop_NTPase"/>
</dbReference>
<evidence type="ECO:0000259" key="1">
    <source>
        <dbReference type="Pfam" id="PF13087"/>
    </source>
</evidence>
<dbReference type="Proteomes" id="UP000054485">
    <property type="component" value="Unassembled WGS sequence"/>
</dbReference>
<evidence type="ECO:0000313" key="3">
    <source>
        <dbReference type="Proteomes" id="UP000054485"/>
    </source>
</evidence>
<accession>A0A0D0B4U7</accession>
<dbReference type="PANTHER" id="PTHR10887">
    <property type="entry name" value="DNA2/NAM7 HELICASE FAMILY"/>
    <property type="match status" value="1"/>
</dbReference>
<name>A0A0D0B4U7_9AGAM</name>
<feature type="domain" description="DNA2/NAM7 helicase-like C-terminal" evidence="1">
    <location>
        <begin position="114"/>
        <end position="291"/>
    </location>
</feature>
<proteinExistence type="predicted"/>
<gene>
    <name evidence="2" type="ORF">CY34DRAFT_35121</name>
</gene>
<dbReference type="OrthoDB" id="6513042at2759"/>
<sequence length="319" mass="36450">TIWLVAQSNVAVRNIAEKLDKVGFRDFKLLVSKDFHYDWHEDLYQSLEHCFIRSDLFGGSVVEISRLLLDARVILCTLSTLSNPNIDTITRIVPVQTVIFDEASQIEVGDYVPLLQRFQNSLEKMVFIGDDKQHRMPVVIGDFISDHVYNKKLKTKHDDTSKTACRFLDVKMGWEESVGHSWINQKEISAVIGLARLYETQGKKFKILTPYDAQRTKIEEQLKSAKLRWEDKCFNVDSFQGKIWLMFGAGNEEDHIIISLVRSQGVGFLKNVRRTNVMLTRCKKSMIICTSRDFVTRGQAAGTLVGKLAATMGPQAWQD</sequence>
<protein>
    <recommendedName>
        <fullName evidence="1">DNA2/NAM7 helicase-like C-terminal domain-containing protein</fullName>
    </recommendedName>
</protein>
<dbReference type="PANTHER" id="PTHR10887:SF495">
    <property type="entry name" value="HELICASE SENATAXIN ISOFORM X1-RELATED"/>
    <property type="match status" value="1"/>
</dbReference>
<dbReference type="HOGENOM" id="CLU_074986_0_0_1"/>
<organism evidence="2 3">
    <name type="scientific">Suillus luteus UH-Slu-Lm8-n1</name>
    <dbReference type="NCBI Taxonomy" id="930992"/>
    <lineage>
        <taxon>Eukaryota</taxon>
        <taxon>Fungi</taxon>
        <taxon>Dikarya</taxon>
        <taxon>Basidiomycota</taxon>
        <taxon>Agaricomycotina</taxon>
        <taxon>Agaricomycetes</taxon>
        <taxon>Agaricomycetidae</taxon>
        <taxon>Boletales</taxon>
        <taxon>Suillineae</taxon>
        <taxon>Suillaceae</taxon>
        <taxon>Suillus</taxon>
    </lineage>
</organism>
<dbReference type="STRING" id="930992.A0A0D0B4U7"/>